<evidence type="ECO:0000313" key="2">
    <source>
        <dbReference type="EnsemblProtists" id="PYU1_T007168"/>
    </source>
</evidence>
<dbReference type="Proteomes" id="UP000019132">
    <property type="component" value="Unassembled WGS sequence"/>
</dbReference>
<name>K3WQC6_GLOUD</name>
<keyword evidence="1" id="KW-1133">Transmembrane helix</keyword>
<dbReference type="eggNOG" id="ENOG502RWSF">
    <property type="taxonomic scope" value="Eukaryota"/>
</dbReference>
<dbReference type="EMBL" id="GL376560">
    <property type="status" value="NOT_ANNOTATED_CDS"/>
    <property type="molecule type" value="Genomic_DNA"/>
</dbReference>
<dbReference type="VEuPathDB" id="FungiDB:PYU1_G007153"/>
<dbReference type="OMA" id="HILMNIV"/>
<dbReference type="InParanoid" id="K3WQC6"/>
<accession>K3WQC6</accession>
<dbReference type="HOGENOM" id="CLU_010330_0_0_1"/>
<protein>
    <submittedName>
        <fullName evidence="2">Uncharacterized protein</fullName>
    </submittedName>
</protein>
<keyword evidence="1" id="KW-0472">Membrane</keyword>
<keyword evidence="3" id="KW-1185">Reference proteome</keyword>
<feature type="transmembrane region" description="Helical" evidence="1">
    <location>
        <begin position="608"/>
        <end position="633"/>
    </location>
</feature>
<reference evidence="3" key="2">
    <citation type="submission" date="2010-04" db="EMBL/GenBank/DDBJ databases">
        <authorList>
            <person name="Buell R."/>
            <person name="Hamilton J."/>
            <person name="Hostetler J."/>
        </authorList>
    </citation>
    <scope>NUCLEOTIDE SEQUENCE [LARGE SCALE GENOMIC DNA]</scope>
    <source>
        <strain evidence="3">DAOM:BR144</strain>
    </source>
</reference>
<dbReference type="EnsemblProtists" id="PYU1_T007168">
    <property type="protein sequence ID" value="PYU1_T007168"/>
    <property type="gene ID" value="PYU1_G007153"/>
</dbReference>
<sequence>MRVFAWKLETQKDAQHVNHSSPLLTAITPMTATPRKLSKKALPEESFDDEPHLRKFVYDDLVTFSWLQCLVSACAYIWLLSNFLRTGMVARNFDGYRALEPDMYTNLGPYAYSINRFFRWSEINVTSDSESALWNYKYDTTSVGMRAFAKFFNVSAFPASVLYQASSGPDDFLDTSTVYFMLNSLIDNIRSLVIPLDFNGNRSPSVTTPLNQFQPRRRALKAQYQYSDRIHHYLAPQIFSTNAWRTCQALHYSSELLALVAAQQEEHTHDGAIVDICSETSYGGLRPYFCEELWTRFSRSCRHGKTKCLAVDRVSMHLVKRLEKLQFSYPNATVDLTVIETSRDFDVFHGGVVFVGKQSSDIVTLFRAQTCTLAGNCTVQVIDEYRYEMEAFTTDMLAWYPIVVALRGAAQTYYWIRLVMLYAGCYCAVAARSRSESPPMPLLTRIRKAFVVFFKVPSQVVIYGSTFPLMSYLLAHIIDAPIVYELTAQKFDSLNGFLHLNFMDLVTISSIQMRNVWVLAGVAHVVVRIATRRAWSPAHGVWSVPQFSIGLVSSLTIISQFRYKSLRRTPVVSIQPYETASRLHPTLGMLQNVNNAGKATLGGVFMDVKAVACSVAALLAAVGILALFLRFVYPTRTIRLIVWRSHSYTPLSAGILWPTSALAVSWSNDLFKFNRSAETASSLIEPLALSLNANKIIPVKAMRRRSVRASHQQSLSFIEIQSLENRPRLAESITYLMNITMLTDPIVFLCWRWYSSKTFLRYYQSKKTKRVYLVPVVDTLHRTELNWSSFTCIRTMAADMLPWSEIITCG</sequence>
<proteinExistence type="predicted"/>
<evidence type="ECO:0000256" key="1">
    <source>
        <dbReference type="SAM" id="Phobius"/>
    </source>
</evidence>
<reference evidence="2" key="3">
    <citation type="submission" date="2015-02" db="UniProtKB">
        <authorList>
            <consortium name="EnsemblProtists"/>
        </authorList>
    </citation>
    <scope>IDENTIFICATION</scope>
    <source>
        <strain evidence="2">DAOM BR144</strain>
    </source>
</reference>
<dbReference type="AlphaFoldDB" id="K3WQC6"/>
<reference evidence="3" key="1">
    <citation type="journal article" date="2010" name="Genome Biol.">
        <title>Genome sequence of the necrotrophic plant pathogen Pythium ultimum reveals original pathogenicity mechanisms and effector repertoire.</title>
        <authorList>
            <person name="Levesque C.A."/>
            <person name="Brouwer H."/>
            <person name="Cano L."/>
            <person name="Hamilton J.P."/>
            <person name="Holt C."/>
            <person name="Huitema E."/>
            <person name="Raffaele S."/>
            <person name="Robideau G.P."/>
            <person name="Thines M."/>
            <person name="Win J."/>
            <person name="Zerillo M.M."/>
            <person name="Beakes G.W."/>
            <person name="Boore J.L."/>
            <person name="Busam D."/>
            <person name="Dumas B."/>
            <person name="Ferriera S."/>
            <person name="Fuerstenberg S.I."/>
            <person name="Gachon C.M."/>
            <person name="Gaulin E."/>
            <person name="Govers F."/>
            <person name="Grenville-Briggs L."/>
            <person name="Horner N."/>
            <person name="Hostetler J."/>
            <person name="Jiang R.H."/>
            <person name="Johnson J."/>
            <person name="Krajaejun T."/>
            <person name="Lin H."/>
            <person name="Meijer H.J."/>
            <person name="Moore B."/>
            <person name="Morris P."/>
            <person name="Phuntmart V."/>
            <person name="Puiu D."/>
            <person name="Shetty J."/>
            <person name="Stajich J.E."/>
            <person name="Tripathy S."/>
            <person name="Wawra S."/>
            <person name="van West P."/>
            <person name="Whitty B.R."/>
            <person name="Coutinho P.M."/>
            <person name="Henrissat B."/>
            <person name="Martin F."/>
            <person name="Thomas P.D."/>
            <person name="Tyler B.M."/>
            <person name="De Vries R.P."/>
            <person name="Kamoun S."/>
            <person name="Yandell M."/>
            <person name="Tisserat N."/>
            <person name="Buell C.R."/>
        </authorList>
    </citation>
    <scope>NUCLEOTIDE SEQUENCE</scope>
    <source>
        <strain evidence="3">DAOM:BR144</strain>
    </source>
</reference>
<evidence type="ECO:0000313" key="3">
    <source>
        <dbReference type="Proteomes" id="UP000019132"/>
    </source>
</evidence>
<organism evidence="2 3">
    <name type="scientific">Globisporangium ultimum (strain ATCC 200006 / CBS 805.95 / DAOM BR144)</name>
    <name type="common">Pythium ultimum</name>
    <dbReference type="NCBI Taxonomy" id="431595"/>
    <lineage>
        <taxon>Eukaryota</taxon>
        <taxon>Sar</taxon>
        <taxon>Stramenopiles</taxon>
        <taxon>Oomycota</taxon>
        <taxon>Peronosporomycetes</taxon>
        <taxon>Pythiales</taxon>
        <taxon>Pythiaceae</taxon>
        <taxon>Globisporangium</taxon>
    </lineage>
</organism>
<keyword evidence="1" id="KW-0812">Transmembrane</keyword>